<evidence type="ECO:0000313" key="3">
    <source>
        <dbReference type="Proteomes" id="UP000664534"/>
    </source>
</evidence>
<evidence type="ECO:0000313" key="2">
    <source>
        <dbReference type="EMBL" id="CAF9935104.1"/>
    </source>
</evidence>
<dbReference type="AlphaFoldDB" id="A0A8H3G1Y6"/>
<gene>
    <name evidence="2" type="ORF">IMSHALPRED_010108</name>
</gene>
<feature type="region of interest" description="Disordered" evidence="1">
    <location>
        <begin position="443"/>
        <end position="597"/>
    </location>
</feature>
<feature type="compositionally biased region" description="Polar residues" evidence="1">
    <location>
        <begin position="165"/>
        <end position="181"/>
    </location>
</feature>
<name>A0A8H3G1Y6_9LECA</name>
<protein>
    <submittedName>
        <fullName evidence="2">Uncharacterized protein</fullName>
    </submittedName>
</protein>
<feature type="compositionally biased region" description="Basic and acidic residues" evidence="1">
    <location>
        <begin position="89"/>
        <end position="98"/>
    </location>
</feature>
<comment type="caution">
    <text evidence="2">The sequence shown here is derived from an EMBL/GenBank/DDBJ whole genome shotgun (WGS) entry which is preliminary data.</text>
</comment>
<feature type="compositionally biased region" description="Acidic residues" evidence="1">
    <location>
        <begin position="486"/>
        <end position="497"/>
    </location>
</feature>
<proteinExistence type="predicted"/>
<feature type="compositionally biased region" description="Basic and acidic residues" evidence="1">
    <location>
        <begin position="155"/>
        <end position="164"/>
    </location>
</feature>
<dbReference type="EMBL" id="CAJPDT010000081">
    <property type="protein sequence ID" value="CAF9935104.1"/>
    <property type="molecule type" value="Genomic_DNA"/>
</dbReference>
<accession>A0A8H3G1Y6</accession>
<keyword evidence="3" id="KW-1185">Reference proteome</keyword>
<dbReference type="Proteomes" id="UP000664534">
    <property type="component" value="Unassembled WGS sequence"/>
</dbReference>
<feature type="compositionally biased region" description="Basic residues" evidence="1">
    <location>
        <begin position="502"/>
        <end position="511"/>
    </location>
</feature>
<organism evidence="2 3">
    <name type="scientific">Imshaugia aleurites</name>
    <dbReference type="NCBI Taxonomy" id="172621"/>
    <lineage>
        <taxon>Eukaryota</taxon>
        <taxon>Fungi</taxon>
        <taxon>Dikarya</taxon>
        <taxon>Ascomycota</taxon>
        <taxon>Pezizomycotina</taxon>
        <taxon>Lecanoromycetes</taxon>
        <taxon>OSLEUM clade</taxon>
        <taxon>Lecanoromycetidae</taxon>
        <taxon>Lecanorales</taxon>
        <taxon>Lecanorineae</taxon>
        <taxon>Parmeliaceae</taxon>
        <taxon>Imshaugia</taxon>
    </lineage>
</organism>
<reference evidence="2" key="1">
    <citation type="submission" date="2021-03" db="EMBL/GenBank/DDBJ databases">
        <authorList>
            <person name="Tagirdzhanova G."/>
        </authorList>
    </citation>
    <scope>NUCLEOTIDE SEQUENCE</scope>
</reference>
<feature type="compositionally biased region" description="Polar residues" evidence="1">
    <location>
        <begin position="13"/>
        <end position="38"/>
    </location>
</feature>
<evidence type="ECO:0000256" key="1">
    <source>
        <dbReference type="SAM" id="MobiDB-lite"/>
    </source>
</evidence>
<feature type="compositionally biased region" description="Basic and acidic residues" evidence="1">
    <location>
        <begin position="578"/>
        <end position="590"/>
    </location>
</feature>
<feature type="region of interest" description="Disordered" evidence="1">
    <location>
        <begin position="1"/>
        <end position="98"/>
    </location>
</feature>
<feature type="compositionally biased region" description="Polar residues" evidence="1">
    <location>
        <begin position="449"/>
        <end position="461"/>
    </location>
</feature>
<feature type="compositionally biased region" description="Low complexity" evidence="1">
    <location>
        <begin position="74"/>
        <end position="87"/>
    </location>
</feature>
<feature type="region of interest" description="Disordered" evidence="1">
    <location>
        <begin position="154"/>
        <end position="181"/>
    </location>
</feature>
<sequence length="597" mass="66539">MANPQDVRKVGAHSNQETRPCDSSSPRPTVAPDSQQPPTGRKRKHRTLSSEHQNTSLDSLEYREHPAKRRKPSIRSCSASPSSTHPSRSTRDRAEREYWDSVSDPWLTSDALRELNRRNRALRANALPTADTPACLKQRPKDITHFALHGGPDLSDIRKYRNPEENTSTPTTMSSRGDGTVKRSSAYNMQCGRDLAKSSVFAPNYNERPANYQEWEEAMIQRRASLSPSRSSDASFKSFRNAVCETHDEADVVATVFPRVIGKGRPPAGRDVQIGHMTPLTPKIVKAKPDYYEGIRPGLGNRTVQERLDRSIVPSEREGVPILPTFFVEAKGPDGTISVAQRQLRHDGALGSRAMHSVQTLGRKERYDNKAYTASALIDGGGHLDMFTHHMTQPLGRNTPAHTHMTPIGSWGLTHSPQVFREGRTALRNASDKAFQHRERAIQGANRRLGTNTPQGSQLVPRSTRKPLSCQTPAAKSSDPDSSSSSEEEEDSDDGDYETSSRRRPRGKQLKPKMVSIAPPRSDGRSLSPGPMTRRRKTMVSRHSNVNDSSEDESSKAPRRRQLSKARVITASPKRPARRDSSPPIRDLRPRRGSRRP</sequence>
<dbReference type="OrthoDB" id="5336565at2759"/>